<reference evidence="2" key="2">
    <citation type="submission" date="2023-04" db="EMBL/GenBank/DDBJ databases">
        <authorList>
            <person name="Bruccoleri R.E."/>
            <person name="Oakeley E.J."/>
            <person name="Faust A.-M."/>
            <person name="Dessus-Babus S."/>
            <person name="Altorfer M."/>
            <person name="Burckhardt D."/>
            <person name="Oertli M."/>
            <person name="Naumann U."/>
            <person name="Petersen F."/>
            <person name="Wong J."/>
        </authorList>
    </citation>
    <scope>NUCLEOTIDE SEQUENCE</scope>
    <source>
        <strain evidence="2">GSM-AAB239-AS_SAM_17_03QT</strain>
        <tissue evidence="2">Leaf</tissue>
    </source>
</reference>
<dbReference type="AlphaFoldDB" id="A0AAX6G1Q6"/>
<name>A0AAX6G1Q6_IRIPA</name>
<evidence type="ECO:0000313" key="2">
    <source>
        <dbReference type="EMBL" id="KAJ6822427.1"/>
    </source>
</evidence>
<feature type="region of interest" description="Disordered" evidence="1">
    <location>
        <begin position="1"/>
        <end position="49"/>
    </location>
</feature>
<proteinExistence type="predicted"/>
<accession>A0AAX6G1Q6</accession>
<organism evidence="2 3">
    <name type="scientific">Iris pallida</name>
    <name type="common">Sweet iris</name>
    <dbReference type="NCBI Taxonomy" id="29817"/>
    <lineage>
        <taxon>Eukaryota</taxon>
        <taxon>Viridiplantae</taxon>
        <taxon>Streptophyta</taxon>
        <taxon>Embryophyta</taxon>
        <taxon>Tracheophyta</taxon>
        <taxon>Spermatophyta</taxon>
        <taxon>Magnoliopsida</taxon>
        <taxon>Liliopsida</taxon>
        <taxon>Asparagales</taxon>
        <taxon>Iridaceae</taxon>
        <taxon>Iridoideae</taxon>
        <taxon>Irideae</taxon>
        <taxon>Iris</taxon>
    </lineage>
</organism>
<keyword evidence="3" id="KW-1185">Reference proteome</keyword>
<evidence type="ECO:0000313" key="3">
    <source>
        <dbReference type="Proteomes" id="UP001140949"/>
    </source>
</evidence>
<protein>
    <submittedName>
        <fullName evidence="2">Uncharacterized protein</fullName>
    </submittedName>
</protein>
<reference evidence="2" key="1">
    <citation type="journal article" date="2023" name="GigaByte">
        <title>Genome assembly of the bearded iris, Iris pallida Lam.</title>
        <authorList>
            <person name="Bruccoleri R.E."/>
            <person name="Oakeley E.J."/>
            <person name="Faust A.M.E."/>
            <person name="Altorfer M."/>
            <person name="Dessus-Babus S."/>
            <person name="Burckhardt D."/>
            <person name="Oertli M."/>
            <person name="Naumann U."/>
            <person name="Petersen F."/>
            <person name="Wong J."/>
        </authorList>
    </citation>
    <scope>NUCLEOTIDE SEQUENCE</scope>
    <source>
        <strain evidence="2">GSM-AAB239-AS_SAM_17_03QT</strain>
    </source>
</reference>
<sequence length="107" mass="12123">MRVWTGGGADPSRQSHGETWAQRRRDVDPEDFRSGCSVARSSSTANGRRRARLQRVVRSYAQPVSGDGAWLGSREMRVDREEREIVERVSGDDLYVSVLETVIFIIK</sequence>
<dbReference type="EMBL" id="JANAVB010024399">
    <property type="protein sequence ID" value="KAJ6822427.1"/>
    <property type="molecule type" value="Genomic_DNA"/>
</dbReference>
<evidence type="ECO:0000256" key="1">
    <source>
        <dbReference type="SAM" id="MobiDB-lite"/>
    </source>
</evidence>
<dbReference type="Proteomes" id="UP001140949">
    <property type="component" value="Unassembled WGS sequence"/>
</dbReference>
<gene>
    <name evidence="2" type="ORF">M6B38_389455</name>
</gene>
<feature type="compositionally biased region" description="Basic and acidic residues" evidence="1">
    <location>
        <begin position="13"/>
        <end position="33"/>
    </location>
</feature>
<comment type="caution">
    <text evidence="2">The sequence shown here is derived from an EMBL/GenBank/DDBJ whole genome shotgun (WGS) entry which is preliminary data.</text>
</comment>